<dbReference type="EMBL" id="CP025781">
    <property type="protein sequence ID" value="QBC45011.1"/>
    <property type="molecule type" value="Genomic_DNA"/>
</dbReference>
<reference evidence="2 3" key="1">
    <citation type="submission" date="2018-01" db="EMBL/GenBank/DDBJ databases">
        <title>Genome sequence of Iodobacter sp. strain PCH194 isolated from Indian Trans-Himalaya.</title>
        <authorList>
            <person name="Kumar V."/>
            <person name="Thakur V."/>
            <person name="Kumar S."/>
            <person name="Singh D."/>
        </authorList>
    </citation>
    <scope>NUCLEOTIDE SEQUENCE [LARGE SCALE GENOMIC DNA]</scope>
    <source>
        <strain evidence="2 3">PCH194</strain>
    </source>
</reference>
<accession>A0A7G3GCH8</accession>
<name>A0A7G3GCH8_9NEIS</name>
<dbReference type="InterPro" id="IPR021136">
    <property type="entry name" value="Flagellar_hook_control-like_C"/>
</dbReference>
<protein>
    <recommendedName>
        <fullName evidence="1">Flagellar hook-length control protein-like C-terminal domain-containing protein</fullName>
    </recommendedName>
</protein>
<gene>
    <name evidence="2" type="ORF">C1H71_16695</name>
</gene>
<evidence type="ECO:0000313" key="2">
    <source>
        <dbReference type="EMBL" id="QBC45011.1"/>
    </source>
</evidence>
<sequence length="106" mass="11612">MEWASLAWTAIALGSGARKRASSRRGQDEEQRSWQTRLNLQLPELGGLSIVAVLRNGEFALRFEASAQTAEKIRAETKNLQNRFEAAGLTLASSLVVVNAEQVNVT</sequence>
<dbReference type="Gene3D" id="3.30.750.140">
    <property type="match status" value="1"/>
</dbReference>
<evidence type="ECO:0000259" key="1">
    <source>
        <dbReference type="Pfam" id="PF02120"/>
    </source>
</evidence>
<dbReference type="AlphaFoldDB" id="A0A7G3GCH8"/>
<dbReference type="Pfam" id="PF02120">
    <property type="entry name" value="Flg_hook"/>
    <property type="match status" value="1"/>
</dbReference>
<dbReference type="Proteomes" id="UP000515917">
    <property type="component" value="Chromosome"/>
</dbReference>
<keyword evidence="3" id="KW-1185">Reference proteome</keyword>
<proteinExistence type="predicted"/>
<organism evidence="2 3">
    <name type="scientific">Iodobacter fluviatilis</name>
    <dbReference type="NCBI Taxonomy" id="537"/>
    <lineage>
        <taxon>Bacteria</taxon>
        <taxon>Pseudomonadati</taxon>
        <taxon>Pseudomonadota</taxon>
        <taxon>Betaproteobacteria</taxon>
        <taxon>Neisseriales</taxon>
        <taxon>Chitinibacteraceae</taxon>
        <taxon>Iodobacter</taxon>
    </lineage>
</organism>
<dbReference type="RefSeq" id="WP_130107525.1">
    <property type="nucleotide sequence ID" value="NZ_CP025781.1"/>
</dbReference>
<feature type="domain" description="Flagellar hook-length control protein-like C-terminal" evidence="1">
    <location>
        <begin position="24"/>
        <end position="99"/>
    </location>
</feature>
<dbReference type="InterPro" id="IPR038610">
    <property type="entry name" value="FliK-like_C_sf"/>
</dbReference>
<dbReference type="KEGG" id="ifl:C1H71_16695"/>
<evidence type="ECO:0000313" key="3">
    <source>
        <dbReference type="Proteomes" id="UP000515917"/>
    </source>
</evidence>